<name>A0A939J8F0_9HYPH</name>
<dbReference type="PANTHER" id="PTHR43284">
    <property type="entry name" value="ASPARAGINE SYNTHETASE (GLUTAMINE-HYDROLYZING)"/>
    <property type="match status" value="1"/>
</dbReference>
<evidence type="ECO:0000256" key="10">
    <source>
        <dbReference type="PIRSR" id="PIRSR001589-3"/>
    </source>
</evidence>
<keyword evidence="6 8" id="KW-0315">Glutamine amidotransferase</keyword>
<dbReference type="InterPro" id="IPR029055">
    <property type="entry name" value="Ntn_hydrolases_N"/>
</dbReference>
<gene>
    <name evidence="12" type="primary">asnB</name>
    <name evidence="12" type="ORF">J0X15_03550</name>
</gene>
<evidence type="ECO:0000259" key="11">
    <source>
        <dbReference type="PROSITE" id="PS51278"/>
    </source>
</evidence>
<organism evidence="12 13">
    <name type="scientific">Roseibium limicola</name>
    <dbReference type="NCBI Taxonomy" id="2816037"/>
    <lineage>
        <taxon>Bacteria</taxon>
        <taxon>Pseudomonadati</taxon>
        <taxon>Pseudomonadota</taxon>
        <taxon>Alphaproteobacteria</taxon>
        <taxon>Hyphomicrobiales</taxon>
        <taxon>Stappiaceae</taxon>
        <taxon>Roseibium</taxon>
    </lineage>
</organism>
<keyword evidence="8" id="KW-0061">Asparagine biosynthesis</keyword>
<comment type="pathway">
    <text evidence="1">Amino-acid biosynthesis; L-asparagine biosynthesis; L-asparagine from L-aspartate (L-Gln route): step 1/1.</text>
</comment>
<dbReference type="SUPFAM" id="SSF56235">
    <property type="entry name" value="N-terminal nucleophile aminohydrolases (Ntn hydrolases)"/>
    <property type="match status" value="1"/>
</dbReference>
<dbReference type="RefSeq" id="WP_206938227.1">
    <property type="nucleotide sequence ID" value="NZ_JAFLNF010000001.1"/>
</dbReference>
<keyword evidence="13" id="KW-1185">Reference proteome</keyword>
<keyword evidence="8" id="KW-0028">Amino-acid biosynthesis</keyword>
<dbReference type="PANTHER" id="PTHR43284:SF1">
    <property type="entry name" value="ASPARAGINE SYNTHETASE"/>
    <property type="match status" value="1"/>
</dbReference>
<evidence type="ECO:0000256" key="3">
    <source>
        <dbReference type="ARBA" id="ARBA00012737"/>
    </source>
</evidence>
<evidence type="ECO:0000256" key="1">
    <source>
        <dbReference type="ARBA" id="ARBA00005187"/>
    </source>
</evidence>
<keyword evidence="4 9" id="KW-0547">Nucleotide-binding</keyword>
<proteinExistence type="inferred from homology"/>
<dbReference type="Pfam" id="PF00733">
    <property type="entry name" value="Asn_synthase"/>
    <property type="match status" value="1"/>
</dbReference>
<dbReference type="PIRSF" id="PIRSF001589">
    <property type="entry name" value="Asn_synthetase_glu-h"/>
    <property type="match status" value="1"/>
</dbReference>
<dbReference type="GO" id="GO:0004066">
    <property type="term" value="F:asparagine synthase (glutamine-hydrolyzing) activity"/>
    <property type="evidence" value="ECO:0007669"/>
    <property type="project" value="UniProtKB-EC"/>
</dbReference>
<feature type="binding site" evidence="9">
    <location>
        <begin position="363"/>
        <end position="364"/>
    </location>
    <ligand>
        <name>ATP</name>
        <dbReference type="ChEBI" id="CHEBI:30616"/>
    </ligand>
</feature>
<keyword evidence="12" id="KW-0436">Ligase</keyword>
<dbReference type="InterPro" id="IPR014729">
    <property type="entry name" value="Rossmann-like_a/b/a_fold"/>
</dbReference>
<dbReference type="PROSITE" id="PS51278">
    <property type="entry name" value="GATASE_TYPE_2"/>
    <property type="match status" value="1"/>
</dbReference>
<dbReference type="GO" id="GO:0005524">
    <property type="term" value="F:ATP binding"/>
    <property type="evidence" value="ECO:0007669"/>
    <property type="project" value="UniProtKB-KW"/>
</dbReference>
<comment type="catalytic activity">
    <reaction evidence="7">
        <text>L-aspartate + L-glutamine + ATP + H2O = L-asparagine + L-glutamate + AMP + diphosphate + H(+)</text>
        <dbReference type="Rhea" id="RHEA:12228"/>
        <dbReference type="ChEBI" id="CHEBI:15377"/>
        <dbReference type="ChEBI" id="CHEBI:15378"/>
        <dbReference type="ChEBI" id="CHEBI:29985"/>
        <dbReference type="ChEBI" id="CHEBI:29991"/>
        <dbReference type="ChEBI" id="CHEBI:30616"/>
        <dbReference type="ChEBI" id="CHEBI:33019"/>
        <dbReference type="ChEBI" id="CHEBI:58048"/>
        <dbReference type="ChEBI" id="CHEBI:58359"/>
        <dbReference type="ChEBI" id="CHEBI:456215"/>
        <dbReference type="EC" id="6.3.5.4"/>
    </reaction>
</comment>
<dbReference type="EC" id="6.3.5.4" evidence="3"/>
<dbReference type="InterPro" id="IPR006426">
    <property type="entry name" value="Asn_synth_AEB"/>
</dbReference>
<evidence type="ECO:0000256" key="2">
    <source>
        <dbReference type="ARBA" id="ARBA00005752"/>
    </source>
</evidence>
<dbReference type="GO" id="GO:0005829">
    <property type="term" value="C:cytosol"/>
    <property type="evidence" value="ECO:0007669"/>
    <property type="project" value="TreeGrafter"/>
</dbReference>
<evidence type="ECO:0000256" key="6">
    <source>
        <dbReference type="ARBA" id="ARBA00022962"/>
    </source>
</evidence>
<evidence type="ECO:0000313" key="12">
    <source>
        <dbReference type="EMBL" id="MBO0344288.1"/>
    </source>
</evidence>
<evidence type="ECO:0000256" key="5">
    <source>
        <dbReference type="ARBA" id="ARBA00022840"/>
    </source>
</evidence>
<feature type="binding site" evidence="9">
    <location>
        <position position="100"/>
    </location>
    <ligand>
        <name>L-glutamine</name>
        <dbReference type="ChEBI" id="CHEBI:58359"/>
    </ligand>
</feature>
<reference evidence="12" key="1">
    <citation type="submission" date="2021-03" db="EMBL/GenBank/DDBJ databases">
        <title>Roseibium sp. CAU 1637 isolated from Incheon.</title>
        <authorList>
            <person name="Kim W."/>
        </authorList>
    </citation>
    <scope>NUCLEOTIDE SEQUENCE</scope>
    <source>
        <strain evidence="12">CAU 1637</strain>
    </source>
</reference>
<dbReference type="InterPro" id="IPR017932">
    <property type="entry name" value="GATase_2_dom"/>
</dbReference>
<dbReference type="Pfam" id="PF13537">
    <property type="entry name" value="GATase_7"/>
    <property type="match status" value="1"/>
</dbReference>
<dbReference type="CDD" id="cd00712">
    <property type="entry name" value="AsnB"/>
    <property type="match status" value="1"/>
</dbReference>
<feature type="domain" description="Glutamine amidotransferase type-2" evidence="11">
    <location>
        <begin position="2"/>
        <end position="213"/>
    </location>
</feature>
<dbReference type="InterPro" id="IPR001962">
    <property type="entry name" value="Asn_synthase"/>
</dbReference>
<dbReference type="InterPro" id="IPR033738">
    <property type="entry name" value="AsnB_N"/>
</dbReference>
<evidence type="ECO:0000256" key="9">
    <source>
        <dbReference type="PIRSR" id="PIRSR001589-2"/>
    </source>
</evidence>
<sequence length="665" mass="74446">MCGIVGISNPAISAEALTDDIQTMLAYIGHRGPDGAGYVVDNGFAMGSVRLAILDPASGVQPFTDKSGRFWLCYNGEIYNYRELKTTLEAAGCVFQTQCDTEVVLNAWITWGADCLRRFNGGFAFSLYDSETGDLFLARDRFGKRPLFYAKRGKSVLFASEMKAFLTFPDFAFEQDPAQLSSILGQWTPLPHQSGFQGIESLPMGQWLAVRNGNISTHTYTDLQFDTGPEVTSEAEALDLVRDRLTRSVELRLRSDVEVGVYLSGGVDSAIVATLAKDFSQKPLSTFSVEFEDTEFDETPEQRLVSEHLGTRHFSQRISHADIADSTPDAIYHAEMPAFRSAFIPMYLLSKRTQEEGIKVILSGEGADEAFLGYDLFKETRLREAWDRLPEDQRRSQLEKLYPHLSHYGPKDIAAVTGLYHQFSTEKMPGLFSHELRFQNGQFSARLLNDAAPPFEEILLYVAAQDGYANFSSVEKAQWLEYKTLLPGYLLSTQGERMSFSHGVENRCPFLDPDVFALATSINLKFDDGLTEKRLLREAFRGRLPDQIIDKRKFPYRAPDSAAFAARRPDYLDVLLSSGELSKIPFVNAKFAQRLANKVLTRPAGEISTKENQTFMYLLSICLLHRTFVLREGLQSPVLPPLQRAVNLTQTGKAHASQGNFSSLT</sequence>
<dbReference type="SUPFAM" id="SSF52402">
    <property type="entry name" value="Adenine nucleotide alpha hydrolases-like"/>
    <property type="match status" value="1"/>
</dbReference>
<evidence type="ECO:0000256" key="7">
    <source>
        <dbReference type="ARBA" id="ARBA00048741"/>
    </source>
</evidence>
<dbReference type="AlphaFoldDB" id="A0A939J8F0"/>
<evidence type="ECO:0000313" key="13">
    <source>
        <dbReference type="Proteomes" id="UP000664779"/>
    </source>
</evidence>
<evidence type="ECO:0000256" key="8">
    <source>
        <dbReference type="PIRSR" id="PIRSR001589-1"/>
    </source>
</evidence>
<dbReference type="Proteomes" id="UP000664779">
    <property type="component" value="Unassembled WGS sequence"/>
</dbReference>
<keyword evidence="5 9" id="KW-0067">ATP-binding</keyword>
<dbReference type="GO" id="GO:0006529">
    <property type="term" value="P:asparagine biosynthetic process"/>
    <property type="evidence" value="ECO:0007669"/>
    <property type="project" value="UniProtKB-KW"/>
</dbReference>
<dbReference type="EMBL" id="JAFLNF010000001">
    <property type="protein sequence ID" value="MBO0344288.1"/>
    <property type="molecule type" value="Genomic_DNA"/>
</dbReference>
<dbReference type="Gene3D" id="3.60.20.10">
    <property type="entry name" value="Glutamine Phosphoribosylpyrophosphate, subunit 1, domain 1"/>
    <property type="match status" value="1"/>
</dbReference>
<dbReference type="InterPro" id="IPR051786">
    <property type="entry name" value="ASN_synthetase/amidase"/>
</dbReference>
<evidence type="ECO:0000256" key="4">
    <source>
        <dbReference type="ARBA" id="ARBA00022741"/>
    </source>
</evidence>
<dbReference type="Gene3D" id="3.40.50.620">
    <property type="entry name" value="HUPs"/>
    <property type="match status" value="2"/>
</dbReference>
<comment type="caution">
    <text evidence="12">The sequence shown here is derived from an EMBL/GenBank/DDBJ whole genome shotgun (WGS) entry which is preliminary data.</text>
</comment>
<dbReference type="CDD" id="cd01991">
    <property type="entry name" value="Asn_synthase_B_C"/>
    <property type="match status" value="1"/>
</dbReference>
<feature type="site" description="Important for beta-aspartyl-AMP intermediate formation" evidence="10">
    <location>
        <position position="365"/>
    </location>
</feature>
<accession>A0A939J8F0</accession>
<feature type="binding site" evidence="9">
    <location>
        <position position="289"/>
    </location>
    <ligand>
        <name>ATP</name>
        <dbReference type="ChEBI" id="CHEBI:30616"/>
    </ligand>
</feature>
<comment type="similarity">
    <text evidence="2">Belongs to the asparagine synthetase family.</text>
</comment>
<protein>
    <recommendedName>
        <fullName evidence="3">asparagine synthase (glutamine-hydrolyzing)</fullName>
        <ecNumber evidence="3">6.3.5.4</ecNumber>
    </recommendedName>
</protein>
<dbReference type="NCBIfam" id="TIGR01536">
    <property type="entry name" value="asn_synth_AEB"/>
    <property type="match status" value="1"/>
</dbReference>
<feature type="active site" description="For GATase activity" evidence="8">
    <location>
        <position position="2"/>
    </location>
</feature>